<dbReference type="Pfam" id="PF04655">
    <property type="entry name" value="APH_6_hur"/>
    <property type="match status" value="1"/>
</dbReference>
<protein>
    <submittedName>
        <fullName evidence="1">Phosphotransferase</fullName>
    </submittedName>
</protein>
<reference evidence="1 2" key="1">
    <citation type="submission" date="2021-03" db="EMBL/GenBank/DDBJ databases">
        <title>Paenibacillus artemisicola MWE-103 whole genome sequence.</title>
        <authorList>
            <person name="Ham Y.J."/>
        </authorList>
    </citation>
    <scope>NUCLEOTIDE SEQUENCE [LARGE SCALE GENOMIC DNA]</scope>
    <source>
        <strain evidence="1 2">MWE-103</strain>
    </source>
</reference>
<dbReference type="EMBL" id="JAGGDJ010000002">
    <property type="protein sequence ID" value="MBO7743540.1"/>
    <property type="molecule type" value="Genomic_DNA"/>
</dbReference>
<gene>
    <name evidence="1" type="ORF">I8J29_04995</name>
</gene>
<organism evidence="1 2">
    <name type="scientific">Paenibacillus artemisiicola</name>
    <dbReference type="NCBI Taxonomy" id="1172618"/>
    <lineage>
        <taxon>Bacteria</taxon>
        <taxon>Bacillati</taxon>
        <taxon>Bacillota</taxon>
        <taxon>Bacilli</taxon>
        <taxon>Bacillales</taxon>
        <taxon>Paenibacillaceae</taxon>
        <taxon>Paenibacillus</taxon>
    </lineage>
</organism>
<dbReference type="Gene3D" id="3.90.1200.10">
    <property type="match status" value="1"/>
</dbReference>
<dbReference type="SUPFAM" id="SSF56112">
    <property type="entry name" value="Protein kinase-like (PK-like)"/>
    <property type="match status" value="1"/>
</dbReference>
<dbReference type="Proteomes" id="UP000670947">
    <property type="component" value="Unassembled WGS sequence"/>
</dbReference>
<comment type="caution">
    <text evidence="1">The sequence shown here is derived from an EMBL/GenBank/DDBJ whole genome shotgun (WGS) entry which is preliminary data.</text>
</comment>
<accession>A0ABS3W5H2</accession>
<name>A0ABS3W5H2_9BACL</name>
<dbReference type="InterPro" id="IPR011009">
    <property type="entry name" value="Kinase-like_dom_sf"/>
</dbReference>
<keyword evidence="2" id="KW-1185">Reference proteome</keyword>
<proteinExistence type="predicted"/>
<dbReference type="InterPro" id="IPR006748">
    <property type="entry name" value="NH2Glyco/OHUrea_AB-resist_kin"/>
</dbReference>
<evidence type="ECO:0000313" key="1">
    <source>
        <dbReference type="EMBL" id="MBO7743540.1"/>
    </source>
</evidence>
<dbReference type="RefSeq" id="WP_208846560.1">
    <property type="nucleotide sequence ID" value="NZ_JAGGDJ010000002.1"/>
</dbReference>
<sequence length="302" mass="33885">MTRIPEDFHAKMMSVYGTRAEEWVRSLPDLIAKSEAQFGIKAEAPFDNLSYNYIAHGMNGEGKPIVLKLAFEKDELAREMRTLSAFAEKGAVHVLDRNDELGAAVLERAIPGTPLSAVTDDNAATAIFCEAFARLRGPFAGEEADFRTLRRWFEAFVRYRSRFGTDGPLPEHWMVRAEETLEELLGTTAETVLLHGDLHHENILRYGDGGWAVIDPKGIIGDIYFETLQYLLNYVDRDGDCDTVLSRRAAIMSDRLGLDRGRIARWGIARGVLEACWAVEDGADWKEGIGLSERFMKLLNEA</sequence>
<evidence type="ECO:0000313" key="2">
    <source>
        <dbReference type="Proteomes" id="UP000670947"/>
    </source>
</evidence>